<reference evidence="1 3" key="1">
    <citation type="journal article" date="2012" name="Nature">
        <title>Algal genomes reveal evolutionary mosaicism and the fate of nucleomorphs.</title>
        <authorList>
            <consortium name="DOE Joint Genome Institute"/>
            <person name="Curtis B.A."/>
            <person name="Tanifuji G."/>
            <person name="Burki F."/>
            <person name="Gruber A."/>
            <person name="Irimia M."/>
            <person name="Maruyama S."/>
            <person name="Arias M.C."/>
            <person name="Ball S.G."/>
            <person name="Gile G.H."/>
            <person name="Hirakawa Y."/>
            <person name="Hopkins J.F."/>
            <person name="Kuo A."/>
            <person name="Rensing S.A."/>
            <person name="Schmutz J."/>
            <person name="Symeonidi A."/>
            <person name="Elias M."/>
            <person name="Eveleigh R.J."/>
            <person name="Herman E.K."/>
            <person name="Klute M.J."/>
            <person name="Nakayama T."/>
            <person name="Obornik M."/>
            <person name="Reyes-Prieto A."/>
            <person name="Armbrust E.V."/>
            <person name="Aves S.J."/>
            <person name="Beiko R.G."/>
            <person name="Coutinho P."/>
            <person name="Dacks J.B."/>
            <person name="Durnford D.G."/>
            <person name="Fast N.M."/>
            <person name="Green B.R."/>
            <person name="Grisdale C.J."/>
            <person name="Hempel F."/>
            <person name="Henrissat B."/>
            <person name="Hoppner M.P."/>
            <person name="Ishida K."/>
            <person name="Kim E."/>
            <person name="Koreny L."/>
            <person name="Kroth P.G."/>
            <person name="Liu Y."/>
            <person name="Malik S.B."/>
            <person name="Maier U.G."/>
            <person name="McRose D."/>
            <person name="Mock T."/>
            <person name="Neilson J.A."/>
            <person name="Onodera N.T."/>
            <person name="Poole A.M."/>
            <person name="Pritham E.J."/>
            <person name="Richards T.A."/>
            <person name="Rocap G."/>
            <person name="Roy S.W."/>
            <person name="Sarai C."/>
            <person name="Schaack S."/>
            <person name="Shirato S."/>
            <person name="Slamovits C.H."/>
            <person name="Spencer D.F."/>
            <person name="Suzuki S."/>
            <person name="Worden A.Z."/>
            <person name="Zauner S."/>
            <person name="Barry K."/>
            <person name="Bell C."/>
            <person name="Bharti A.K."/>
            <person name="Crow J.A."/>
            <person name="Grimwood J."/>
            <person name="Kramer R."/>
            <person name="Lindquist E."/>
            <person name="Lucas S."/>
            <person name="Salamov A."/>
            <person name="McFadden G.I."/>
            <person name="Lane C.E."/>
            <person name="Keeling P.J."/>
            <person name="Gray M.W."/>
            <person name="Grigoriev I.V."/>
            <person name="Archibald J.M."/>
        </authorList>
    </citation>
    <scope>NUCLEOTIDE SEQUENCE</scope>
    <source>
        <strain evidence="1 3">CCMP2712</strain>
    </source>
</reference>
<keyword evidence="3" id="KW-1185">Reference proteome</keyword>
<dbReference type="EnsemblProtists" id="EKX33580">
    <property type="protein sequence ID" value="EKX33580"/>
    <property type="gene ID" value="GUITHDRAFT_147806"/>
</dbReference>
<dbReference type="Proteomes" id="UP000011087">
    <property type="component" value="Unassembled WGS sequence"/>
</dbReference>
<reference evidence="2" key="3">
    <citation type="submission" date="2015-06" db="UniProtKB">
        <authorList>
            <consortium name="EnsemblProtists"/>
        </authorList>
    </citation>
    <scope>IDENTIFICATION</scope>
</reference>
<reference evidence="3" key="2">
    <citation type="submission" date="2012-11" db="EMBL/GenBank/DDBJ databases">
        <authorList>
            <person name="Kuo A."/>
            <person name="Curtis B.A."/>
            <person name="Tanifuji G."/>
            <person name="Burki F."/>
            <person name="Gruber A."/>
            <person name="Irimia M."/>
            <person name="Maruyama S."/>
            <person name="Arias M.C."/>
            <person name="Ball S.G."/>
            <person name="Gile G.H."/>
            <person name="Hirakawa Y."/>
            <person name="Hopkins J.F."/>
            <person name="Rensing S.A."/>
            <person name="Schmutz J."/>
            <person name="Symeonidi A."/>
            <person name="Elias M."/>
            <person name="Eveleigh R.J."/>
            <person name="Herman E.K."/>
            <person name="Klute M.J."/>
            <person name="Nakayama T."/>
            <person name="Obornik M."/>
            <person name="Reyes-Prieto A."/>
            <person name="Armbrust E.V."/>
            <person name="Aves S.J."/>
            <person name="Beiko R.G."/>
            <person name="Coutinho P."/>
            <person name="Dacks J.B."/>
            <person name="Durnford D.G."/>
            <person name="Fast N.M."/>
            <person name="Green B.R."/>
            <person name="Grisdale C."/>
            <person name="Hempe F."/>
            <person name="Henrissat B."/>
            <person name="Hoppner M.P."/>
            <person name="Ishida K.-I."/>
            <person name="Kim E."/>
            <person name="Koreny L."/>
            <person name="Kroth P.G."/>
            <person name="Liu Y."/>
            <person name="Malik S.-B."/>
            <person name="Maier U.G."/>
            <person name="McRose D."/>
            <person name="Mock T."/>
            <person name="Neilson J.A."/>
            <person name="Onodera N.T."/>
            <person name="Poole A.M."/>
            <person name="Pritham E.J."/>
            <person name="Richards T.A."/>
            <person name="Rocap G."/>
            <person name="Roy S.W."/>
            <person name="Sarai C."/>
            <person name="Schaack S."/>
            <person name="Shirato S."/>
            <person name="Slamovits C.H."/>
            <person name="Spencer D.F."/>
            <person name="Suzuki S."/>
            <person name="Worden A.Z."/>
            <person name="Zauner S."/>
            <person name="Barry K."/>
            <person name="Bell C."/>
            <person name="Bharti A.K."/>
            <person name="Crow J.A."/>
            <person name="Grimwood J."/>
            <person name="Kramer R."/>
            <person name="Lindquist E."/>
            <person name="Lucas S."/>
            <person name="Salamov A."/>
            <person name="McFadden G.I."/>
            <person name="Lane C.E."/>
            <person name="Keeling P.J."/>
            <person name="Gray M.W."/>
            <person name="Grigoriev I.V."/>
            <person name="Archibald J.M."/>
        </authorList>
    </citation>
    <scope>NUCLEOTIDE SEQUENCE</scope>
    <source>
        <strain evidence="3">CCMP2712</strain>
    </source>
</reference>
<dbReference type="EMBL" id="JH993136">
    <property type="protein sequence ID" value="EKX33580.1"/>
    <property type="molecule type" value="Genomic_DNA"/>
</dbReference>
<evidence type="ECO:0000313" key="2">
    <source>
        <dbReference type="EnsemblProtists" id="EKX33580"/>
    </source>
</evidence>
<sequence>MPRRPLKLDILQYLDDRDPTKSEYICCFPNLRHCPLESSAGTWSASSGMSFVALLMVFPPFEITEDVEVSQSLELPLSYTAEEGSCSTYDEDDELILPLPGKFMIRGDSISMVSELKNDDDWKFDPLPRLFAYAASRNEALEKLKKS</sequence>
<protein>
    <submittedName>
        <fullName evidence="1 2">Uncharacterized protein</fullName>
    </submittedName>
</protein>
<gene>
    <name evidence="1" type="ORF">GUITHDRAFT_147806</name>
</gene>
<evidence type="ECO:0000313" key="3">
    <source>
        <dbReference type="Proteomes" id="UP000011087"/>
    </source>
</evidence>
<accession>L1ICL1</accession>
<dbReference type="HOGENOM" id="CLU_1771610_0_0_1"/>
<evidence type="ECO:0000313" key="1">
    <source>
        <dbReference type="EMBL" id="EKX33580.1"/>
    </source>
</evidence>
<proteinExistence type="predicted"/>
<organism evidence="1">
    <name type="scientific">Guillardia theta (strain CCMP2712)</name>
    <name type="common">Cryptophyte</name>
    <dbReference type="NCBI Taxonomy" id="905079"/>
    <lineage>
        <taxon>Eukaryota</taxon>
        <taxon>Cryptophyceae</taxon>
        <taxon>Pyrenomonadales</taxon>
        <taxon>Geminigeraceae</taxon>
        <taxon>Guillardia</taxon>
    </lineage>
</organism>
<dbReference type="RefSeq" id="XP_005820560.1">
    <property type="nucleotide sequence ID" value="XM_005820503.1"/>
</dbReference>
<name>L1ICL1_GUITC</name>
<dbReference type="PaxDb" id="55529-EKX33580"/>
<dbReference type="KEGG" id="gtt:GUITHDRAFT_147806"/>
<dbReference type="AlphaFoldDB" id="L1ICL1"/>
<dbReference type="GeneID" id="17290328"/>